<dbReference type="InterPro" id="IPR036396">
    <property type="entry name" value="Cyt_P450_sf"/>
</dbReference>
<evidence type="ECO:0000256" key="5">
    <source>
        <dbReference type="ARBA" id="ARBA00023004"/>
    </source>
</evidence>
<protein>
    <submittedName>
        <fullName evidence="10">Cytochrome P450</fullName>
    </submittedName>
</protein>
<dbReference type="OrthoDB" id="1470350at2759"/>
<keyword evidence="9" id="KW-0812">Transmembrane</keyword>
<dbReference type="GO" id="GO:0005506">
    <property type="term" value="F:iron ion binding"/>
    <property type="evidence" value="ECO:0007669"/>
    <property type="project" value="InterPro"/>
</dbReference>
<dbReference type="PRINTS" id="PR00465">
    <property type="entry name" value="EP450IV"/>
</dbReference>
<evidence type="ECO:0000313" key="11">
    <source>
        <dbReference type="Proteomes" id="UP000326950"/>
    </source>
</evidence>
<keyword evidence="4 8" id="KW-0560">Oxidoreductase</keyword>
<dbReference type="InterPro" id="IPR001128">
    <property type="entry name" value="Cyt_P450"/>
</dbReference>
<keyword evidence="5 7" id="KW-0408">Iron</keyword>
<dbReference type="CDD" id="cd11069">
    <property type="entry name" value="CYP_FUM15-like"/>
    <property type="match status" value="1"/>
</dbReference>
<dbReference type="GO" id="GO:0004497">
    <property type="term" value="F:monooxygenase activity"/>
    <property type="evidence" value="ECO:0007669"/>
    <property type="project" value="UniProtKB-KW"/>
</dbReference>
<dbReference type="GO" id="GO:0020037">
    <property type="term" value="F:heme binding"/>
    <property type="evidence" value="ECO:0007669"/>
    <property type="project" value="InterPro"/>
</dbReference>
<keyword evidence="9" id="KW-0472">Membrane</keyword>
<evidence type="ECO:0000256" key="1">
    <source>
        <dbReference type="ARBA" id="ARBA00001971"/>
    </source>
</evidence>
<feature type="transmembrane region" description="Helical" evidence="9">
    <location>
        <begin position="6"/>
        <end position="23"/>
    </location>
</feature>
<dbReference type="Gene3D" id="1.10.630.10">
    <property type="entry name" value="Cytochrome P450"/>
    <property type="match status" value="1"/>
</dbReference>
<dbReference type="EMBL" id="ML738631">
    <property type="protein sequence ID" value="KAE8162248.1"/>
    <property type="molecule type" value="Genomic_DNA"/>
</dbReference>
<dbReference type="Proteomes" id="UP000326950">
    <property type="component" value="Unassembled WGS sequence"/>
</dbReference>
<reference evidence="10 11" key="1">
    <citation type="submission" date="2019-04" db="EMBL/GenBank/DDBJ databases">
        <title>Friends and foes A comparative genomics study of 23 Aspergillus species from section Flavi.</title>
        <authorList>
            <consortium name="DOE Joint Genome Institute"/>
            <person name="Kjaerbolling I."/>
            <person name="Vesth T."/>
            <person name="Frisvad J.C."/>
            <person name="Nybo J.L."/>
            <person name="Theobald S."/>
            <person name="Kildgaard S."/>
            <person name="Isbrandt T."/>
            <person name="Kuo A."/>
            <person name="Sato A."/>
            <person name="Lyhne E.K."/>
            <person name="Kogle M.E."/>
            <person name="Wiebenga A."/>
            <person name="Kun R.S."/>
            <person name="Lubbers R.J."/>
            <person name="Makela M.R."/>
            <person name="Barry K."/>
            <person name="Chovatia M."/>
            <person name="Clum A."/>
            <person name="Daum C."/>
            <person name="Haridas S."/>
            <person name="He G."/>
            <person name="LaButti K."/>
            <person name="Lipzen A."/>
            <person name="Mondo S."/>
            <person name="Riley R."/>
            <person name="Salamov A."/>
            <person name="Simmons B.A."/>
            <person name="Magnuson J.K."/>
            <person name="Henrissat B."/>
            <person name="Mortensen U.H."/>
            <person name="Larsen T.O."/>
            <person name="Devries R.P."/>
            <person name="Grigoriev I.V."/>
            <person name="Machida M."/>
            <person name="Baker S.E."/>
            <person name="Andersen M.R."/>
        </authorList>
    </citation>
    <scope>NUCLEOTIDE SEQUENCE [LARGE SCALE GENOMIC DNA]</scope>
    <source>
        <strain evidence="10 11">CBS 117626</strain>
    </source>
</reference>
<dbReference type="SUPFAM" id="SSF48264">
    <property type="entry name" value="Cytochrome P450"/>
    <property type="match status" value="1"/>
</dbReference>
<keyword evidence="6 8" id="KW-0503">Monooxygenase</keyword>
<dbReference type="PRINTS" id="PR00385">
    <property type="entry name" value="P450"/>
</dbReference>
<evidence type="ECO:0000256" key="6">
    <source>
        <dbReference type="ARBA" id="ARBA00023033"/>
    </source>
</evidence>
<accession>A0A5N6UUD1</accession>
<proteinExistence type="inferred from homology"/>
<name>A0A5N6UUD1_ASPTM</name>
<dbReference type="PANTHER" id="PTHR24305:SF166">
    <property type="entry name" value="CYTOCHROME P450 12A4, MITOCHONDRIAL-RELATED"/>
    <property type="match status" value="1"/>
</dbReference>
<keyword evidence="7 8" id="KW-0349">Heme</keyword>
<dbReference type="PANTHER" id="PTHR24305">
    <property type="entry name" value="CYTOCHROME P450"/>
    <property type="match status" value="1"/>
</dbReference>
<keyword evidence="11" id="KW-1185">Reference proteome</keyword>
<evidence type="ECO:0000256" key="7">
    <source>
        <dbReference type="PIRSR" id="PIRSR602403-1"/>
    </source>
</evidence>
<evidence type="ECO:0000256" key="9">
    <source>
        <dbReference type="SAM" id="Phobius"/>
    </source>
</evidence>
<evidence type="ECO:0000313" key="10">
    <source>
        <dbReference type="EMBL" id="KAE8162248.1"/>
    </source>
</evidence>
<keyword evidence="9" id="KW-1133">Transmembrane helix</keyword>
<dbReference type="GO" id="GO:0016705">
    <property type="term" value="F:oxidoreductase activity, acting on paired donors, with incorporation or reduction of molecular oxygen"/>
    <property type="evidence" value="ECO:0007669"/>
    <property type="project" value="InterPro"/>
</dbReference>
<evidence type="ECO:0000256" key="8">
    <source>
        <dbReference type="RuleBase" id="RU000461"/>
    </source>
</evidence>
<comment type="similarity">
    <text evidence="2 8">Belongs to the cytochrome P450 family.</text>
</comment>
<evidence type="ECO:0000256" key="4">
    <source>
        <dbReference type="ARBA" id="ARBA00023002"/>
    </source>
</evidence>
<keyword evidence="3 7" id="KW-0479">Metal-binding</keyword>
<evidence type="ECO:0000256" key="3">
    <source>
        <dbReference type="ARBA" id="ARBA00022723"/>
    </source>
</evidence>
<feature type="binding site" description="axial binding residue" evidence="7">
    <location>
        <position position="480"/>
    </location>
    <ligand>
        <name>heme</name>
        <dbReference type="ChEBI" id="CHEBI:30413"/>
    </ligand>
    <ligandPart>
        <name>Fe</name>
        <dbReference type="ChEBI" id="CHEBI:18248"/>
    </ligandPart>
</feature>
<gene>
    <name evidence="10" type="ORF">BDV40DRAFT_288675</name>
</gene>
<sequence length="537" mass="61259">MALFTLRFWPLVSAATIANYLLSRWMHFEKQNTSVWTFSTALAVYLLYWSYLYPYFLSPLRHVPTVSGCPLWSHQLKIINTEIGAAHREWHRTHGPIIRYFSLFGTEVLSVVDNAALKHIMVEAPYNYEKPVATRMFFSRLFGEGILSAEGKIHARQRKALTPAFSISAIKALAPHFWHYSCSMSSYWEEDINESRDGSVSLNISDWASRATLDIIAAVGFGAKIDTLHNPDAPLIQAFRTVFRFDAIASLLAALHLLFPTARYLPINANREVDAAKRTLFEFASDLIKEKEATINSTGNNILSQLVCGDRKPQVVGENIFSKVICDQIATFLGVGQDTSATWLSWTLHLLSKHQHMQIKLREEIRSHFPFLFSSATCEKTDFTEFDVDRLPYLNNICRESLRYIPPVPYVTRVAVSDERLGEYFIPKGTIIYIPANTIHRMPEYWGSNPNTFDPDRWNCLPASYTNNAFIPFSHGPRGCIGRKFADTEVKTILCCLLSKFQFSPDPAFQDPEELKRYRIVQKSLYGIRLKVSKLDG</sequence>
<evidence type="ECO:0000256" key="2">
    <source>
        <dbReference type="ARBA" id="ARBA00010617"/>
    </source>
</evidence>
<feature type="transmembrane region" description="Helical" evidence="9">
    <location>
        <begin position="35"/>
        <end position="56"/>
    </location>
</feature>
<comment type="cofactor">
    <cofactor evidence="1 7">
        <name>heme</name>
        <dbReference type="ChEBI" id="CHEBI:30413"/>
    </cofactor>
</comment>
<dbReference type="InterPro" id="IPR017972">
    <property type="entry name" value="Cyt_P450_CS"/>
</dbReference>
<dbReference type="InterPro" id="IPR050121">
    <property type="entry name" value="Cytochrome_P450_monoxygenase"/>
</dbReference>
<dbReference type="AlphaFoldDB" id="A0A5N6UUD1"/>
<dbReference type="Pfam" id="PF00067">
    <property type="entry name" value="p450"/>
    <property type="match status" value="1"/>
</dbReference>
<organism evidence="10 11">
    <name type="scientific">Aspergillus tamarii</name>
    <dbReference type="NCBI Taxonomy" id="41984"/>
    <lineage>
        <taxon>Eukaryota</taxon>
        <taxon>Fungi</taxon>
        <taxon>Dikarya</taxon>
        <taxon>Ascomycota</taxon>
        <taxon>Pezizomycotina</taxon>
        <taxon>Eurotiomycetes</taxon>
        <taxon>Eurotiomycetidae</taxon>
        <taxon>Eurotiales</taxon>
        <taxon>Aspergillaceae</taxon>
        <taxon>Aspergillus</taxon>
        <taxon>Aspergillus subgen. Circumdati</taxon>
    </lineage>
</organism>
<dbReference type="InterPro" id="IPR002403">
    <property type="entry name" value="Cyt_P450_E_grp-IV"/>
</dbReference>
<dbReference type="PROSITE" id="PS00086">
    <property type="entry name" value="CYTOCHROME_P450"/>
    <property type="match status" value="1"/>
</dbReference>